<proteinExistence type="predicted"/>
<organism evidence="2 3">
    <name type="scientific">Pseudocitrobacter cyperus</name>
    <dbReference type="NCBI Taxonomy" id="3112843"/>
    <lineage>
        <taxon>Bacteria</taxon>
        <taxon>Pseudomonadati</taxon>
        <taxon>Pseudomonadota</taxon>
        <taxon>Gammaproteobacteria</taxon>
        <taxon>Enterobacterales</taxon>
        <taxon>Enterobacteriaceae</taxon>
        <taxon>Pseudocitrobacter</taxon>
    </lineage>
</organism>
<evidence type="ECO:0000259" key="1">
    <source>
        <dbReference type="Pfam" id="PF15977"/>
    </source>
</evidence>
<keyword evidence="3" id="KW-1185">Reference proteome</keyword>
<sequence>MKSYTQKPIASLELIVEHIIKHANYESVTIAEENFRLQREKYLYFVTSGNFTLRNQTNNHINFVDSAPFIVGIVNNKDFTDGGMVFSPQSECTVLIMDRQEADNIFSEKGFWKILYLFTTYVIQSMLITKNMTHGANSYKKIKNCIESLQQLPDDVKSKISAIQFIINETGISRSRVSAILAELKKGGFIKVTRGKLISVDKSLPHDY</sequence>
<dbReference type="EMBL" id="JAYMYY010000001">
    <property type="protein sequence ID" value="MEO3989190.1"/>
    <property type="molecule type" value="Genomic_DNA"/>
</dbReference>
<name>A0ABV0HGQ0_9ENTR</name>
<feature type="domain" description="IprA winged helix-turn-helix" evidence="1">
    <location>
        <begin position="138"/>
        <end position="205"/>
    </location>
</feature>
<evidence type="ECO:0000313" key="3">
    <source>
        <dbReference type="Proteomes" id="UP001444146"/>
    </source>
</evidence>
<comment type="caution">
    <text evidence="2">The sequence shown here is derived from an EMBL/GenBank/DDBJ whole genome shotgun (WGS) entry which is preliminary data.</text>
</comment>
<dbReference type="Pfam" id="PF15977">
    <property type="entry name" value="HTH_46"/>
    <property type="match status" value="1"/>
</dbReference>
<gene>
    <name evidence="2" type="ORF">VSR74_05055</name>
</gene>
<evidence type="ECO:0000313" key="2">
    <source>
        <dbReference type="EMBL" id="MEO3989190.1"/>
    </source>
</evidence>
<dbReference type="InterPro" id="IPR014710">
    <property type="entry name" value="RmlC-like_jellyroll"/>
</dbReference>
<dbReference type="InterPro" id="IPR041687">
    <property type="entry name" value="HTH_46"/>
</dbReference>
<protein>
    <submittedName>
        <fullName evidence="2">Helix-turn-helix domain-containing protein</fullName>
    </submittedName>
</protein>
<dbReference type="Gene3D" id="2.60.120.10">
    <property type="entry name" value="Jelly Rolls"/>
    <property type="match status" value="1"/>
</dbReference>
<accession>A0ABV0HGQ0</accession>
<dbReference type="Proteomes" id="UP001444146">
    <property type="component" value="Unassembled WGS sequence"/>
</dbReference>
<reference evidence="2 3" key="1">
    <citation type="submission" date="2024-01" db="EMBL/GenBank/DDBJ databases">
        <title>Pseudocitrobacter sp. Endophytic strain Cyp-38L.</title>
        <authorList>
            <person name="Amer M.A."/>
            <person name="Hamed S.M."/>
        </authorList>
    </citation>
    <scope>NUCLEOTIDE SEQUENCE [LARGE SCALE GENOMIC DNA]</scope>
    <source>
        <strain evidence="2 3">Cyp38S</strain>
    </source>
</reference>
<dbReference type="RefSeq" id="WP_347793698.1">
    <property type="nucleotide sequence ID" value="NZ_JAYMYY010000001.1"/>
</dbReference>